<organism evidence="1 2">
    <name type="scientific">Stephania japonica</name>
    <dbReference type="NCBI Taxonomy" id="461633"/>
    <lineage>
        <taxon>Eukaryota</taxon>
        <taxon>Viridiplantae</taxon>
        <taxon>Streptophyta</taxon>
        <taxon>Embryophyta</taxon>
        <taxon>Tracheophyta</taxon>
        <taxon>Spermatophyta</taxon>
        <taxon>Magnoliopsida</taxon>
        <taxon>Ranunculales</taxon>
        <taxon>Menispermaceae</taxon>
        <taxon>Menispermoideae</taxon>
        <taxon>Cissampelideae</taxon>
        <taxon>Stephania</taxon>
    </lineage>
</organism>
<dbReference type="EMBL" id="JBBNAE010000001">
    <property type="protein sequence ID" value="KAK9154010.1"/>
    <property type="molecule type" value="Genomic_DNA"/>
</dbReference>
<reference evidence="1 2" key="1">
    <citation type="submission" date="2024-01" db="EMBL/GenBank/DDBJ databases">
        <title>Genome assemblies of Stephania.</title>
        <authorList>
            <person name="Yang L."/>
        </authorList>
    </citation>
    <scope>NUCLEOTIDE SEQUENCE [LARGE SCALE GENOMIC DNA]</scope>
    <source>
        <strain evidence="1">QJT</strain>
        <tissue evidence="1">Leaf</tissue>
    </source>
</reference>
<name>A0AAP0KKX9_9MAGN</name>
<dbReference type="Proteomes" id="UP001417504">
    <property type="component" value="Unassembled WGS sequence"/>
</dbReference>
<evidence type="ECO:0000313" key="1">
    <source>
        <dbReference type="EMBL" id="KAK9154010.1"/>
    </source>
</evidence>
<sequence length="67" mass="7565">MGMTKVNMAYSNQNVLRDMKRSYGDDIITVVPTLAIAMSEGRLSFFLRILFSFEGLNQCTTLIALQE</sequence>
<evidence type="ECO:0000313" key="2">
    <source>
        <dbReference type="Proteomes" id="UP001417504"/>
    </source>
</evidence>
<gene>
    <name evidence="1" type="ORF">Sjap_001490</name>
</gene>
<comment type="caution">
    <text evidence="1">The sequence shown here is derived from an EMBL/GenBank/DDBJ whole genome shotgun (WGS) entry which is preliminary data.</text>
</comment>
<dbReference type="AlphaFoldDB" id="A0AAP0KKX9"/>
<keyword evidence="2" id="KW-1185">Reference proteome</keyword>
<accession>A0AAP0KKX9</accession>
<protein>
    <submittedName>
        <fullName evidence="1">Uncharacterized protein</fullName>
    </submittedName>
</protein>
<proteinExistence type="predicted"/>